<dbReference type="SUPFAM" id="SSF57716">
    <property type="entry name" value="Glucocorticoid receptor-like (DNA-binding domain)"/>
    <property type="match status" value="1"/>
</dbReference>
<keyword evidence="4" id="KW-0805">Transcription regulation</keyword>
<dbReference type="SMART" id="SM00401">
    <property type="entry name" value="ZnF_GATA"/>
    <property type="match status" value="1"/>
</dbReference>
<evidence type="ECO:0000259" key="10">
    <source>
        <dbReference type="PROSITE" id="PS50114"/>
    </source>
</evidence>
<dbReference type="GO" id="GO:0008270">
    <property type="term" value="F:zinc ion binding"/>
    <property type="evidence" value="ECO:0007669"/>
    <property type="project" value="UniProtKB-KW"/>
</dbReference>
<dbReference type="PANTHER" id="PTHR47172:SF1">
    <property type="entry name" value="GATA TRANSCRIPTION FACTOR 15"/>
    <property type="match status" value="1"/>
</dbReference>
<evidence type="ECO:0000256" key="6">
    <source>
        <dbReference type="ARBA" id="ARBA00023163"/>
    </source>
</evidence>
<accession>A0A6A1UTV6</accession>
<name>A0A6A1UTV6_9ROSI</name>
<comment type="similarity">
    <text evidence="7">Belongs to the type IV zinc-finger family. Class B subfamily.</text>
</comment>
<evidence type="ECO:0000256" key="4">
    <source>
        <dbReference type="ARBA" id="ARBA00023015"/>
    </source>
</evidence>
<keyword evidence="6" id="KW-0804">Transcription</keyword>
<dbReference type="EMBL" id="RXIC02000026">
    <property type="protein sequence ID" value="KAB1203248.1"/>
    <property type="molecule type" value="Genomic_DNA"/>
</dbReference>
<dbReference type="PROSITE" id="PS00344">
    <property type="entry name" value="GATA_ZN_FINGER_1"/>
    <property type="match status" value="1"/>
</dbReference>
<keyword evidence="12" id="KW-1185">Reference proteome</keyword>
<feature type="domain" description="GATA-type" evidence="10">
    <location>
        <begin position="28"/>
        <end position="58"/>
    </location>
</feature>
<dbReference type="Proteomes" id="UP000516437">
    <property type="component" value="Chromosome 8"/>
</dbReference>
<dbReference type="PANTHER" id="PTHR47172">
    <property type="entry name" value="OS01G0976800 PROTEIN"/>
    <property type="match status" value="1"/>
</dbReference>
<dbReference type="CDD" id="cd00202">
    <property type="entry name" value="ZnF_GATA"/>
    <property type="match status" value="1"/>
</dbReference>
<dbReference type="OrthoDB" id="2162994at2759"/>
<evidence type="ECO:0000256" key="9">
    <source>
        <dbReference type="PROSITE-ProRule" id="PRU00094"/>
    </source>
</evidence>
<evidence type="ECO:0000256" key="7">
    <source>
        <dbReference type="ARBA" id="ARBA00024019"/>
    </source>
</evidence>
<evidence type="ECO:0000256" key="8">
    <source>
        <dbReference type="ARBA" id="ARBA00037539"/>
    </source>
</evidence>
<keyword evidence="2 9" id="KW-0863">Zinc-finger</keyword>
<protein>
    <submittedName>
        <fullName evidence="11">GATA transcription factor 16</fullName>
    </submittedName>
</protein>
<comment type="caution">
    <text evidence="11">The sequence shown here is derived from an EMBL/GenBank/DDBJ whole genome shotgun (WGS) entry which is preliminary data.</text>
</comment>
<evidence type="ECO:0000256" key="1">
    <source>
        <dbReference type="ARBA" id="ARBA00022723"/>
    </source>
</evidence>
<keyword evidence="5" id="KW-0238">DNA-binding</keyword>
<evidence type="ECO:0000256" key="2">
    <source>
        <dbReference type="ARBA" id="ARBA00022771"/>
    </source>
</evidence>
<dbReference type="GO" id="GO:0043565">
    <property type="term" value="F:sequence-specific DNA binding"/>
    <property type="evidence" value="ECO:0007669"/>
    <property type="project" value="InterPro"/>
</dbReference>
<evidence type="ECO:0000313" key="12">
    <source>
        <dbReference type="Proteomes" id="UP000516437"/>
    </source>
</evidence>
<evidence type="ECO:0000256" key="5">
    <source>
        <dbReference type="ARBA" id="ARBA00023125"/>
    </source>
</evidence>
<organism evidence="11 12">
    <name type="scientific">Morella rubra</name>
    <name type="common">Chinese bayberry</name>
    <dbReference type="NCBI Taxonomy" id="262757"/>
    <lineage>
        <taxon>Eukaryota</taxon>
        <taxon>Viridiplantae</taxon>
        <taxon>Streptophyta</taxon>
        <taxon>Embryophyta</taxon>
        <taxon>Tracheophyta</taxon>
        <taxon>Spermatophyta</taxon>
        <taxon>Magnoliopsida</taxon>
        <taxon>eudicotyledons</taxon>
        <taxon>Gunneridae</taxon>
        <taxon>Pentapetalae</taxon>
        <taxon>rosids</taxon>
        <taxon>fabids</taxon>
        <taxon>Fagales</taxon>
        <taxon>Myricaceae</taxon>
        <taxon>Morella</taxon>
    </lineage>
</organism>
<comment type="function">
    <text evidence="8">Transcriptional regulator that specifically binds 5'-GATA-3' or 5'-GAT-3' motifs within gene promoters.</text>
</comment>
<reference evidence="11 12" key="1">
    <citation type="journal article" date="2019" name="Plant Biotechnol. J.">
        <title>The red bayberry genome and genetic basis of sex determination.</title>
        <authorList>
            <person name="Jia H.M."/>
            <person name="Jia H.J."/>
            <person name="Cai Q.L."/>
            <person name="Wang Y."/>
            <person name="Zhao H.B."/>
            <person name="Yang W.F."/>
            <person name="Wang G.Y."/>
            <person name="Li Y.H."/>
            <person name="Zhan D.L."/>
            <person name="Shen Y.T."/>
            <person name="Niu Q.F."/>
            <person name="Chang L."/>
            <person name="Qiu J."/>
            <person name="Zhao L."/>
            <person name="Xie H.B."/>
            <person name="Fu W.Y."/>
            <person name="Jin J."/>
            <person name="Li X.W."/>
            <person name="Jiao Y."/>
            <person name="Zhou C.C."/>
            <person name="Tu T."/>
            <person name="Chai C.Y."/>
            <person name="Gao J.L."/>
            <person name="Fan L.J."/>
            <person name="van de Weg E."/>
            <person name="Wang J.Y."/>
            <person name="Gao Z.S."/>
        </authorList>
    </citation>
    <scope>NUCLEOTIDE SEQUENCE [LARGE SCALE GENOMIC DNA]</scope>
    <source>
        <tissue evidence="11">Leaves</tissue>
    </source>
</reference>
<dbReference type="PROSITE" id="PS50114">
    <property type="entry name" value="GATA_ZN_FINGER_2"/>
    <property type="match status" value="1"/>
</dbReference>
<proteinExistence type="inferred from homology"/>
<keyword evidence="1" id="KW-0479">Metal-binding</keyword>
<dbReference type="Gene3D" id="3.30.50.10">
    <property type="entry name" value="Erythroid Transcription Factor GATA-1, subunit A"/>
    <property type="match status" value="1"/>
</dbReference>
<dbReference type="Pfam" id="PF00320">
    <property type="entry name" value="GATA"/>
    <property type="match status" value="1"/>
</dbReference>
<dbReference type="GO" id="GO:0006355">
    <property type="term" value="P:regulation of DNA-templated transcription"/>
    <property type="evidence" value="ECO:0007669"/>
    <property type="project" value="InterPro"/>
</dbReference>
<gene>
    <name evidence="11" type="ORF">CJ030_MR8G022913</name>
</gene>
<dbReference type="InterPro" id="IPR000679">
    <property type="entry name" value="Znf_GATA"/>
</dbReference>
<dbReference type="AlphaFoldDB" id="A0A6A1UTV6"/>
<sequence>MESKMTGSAPEERNSTMFGGVKELKKICTDCHTTKTPLWRGGPAGPRSLCNACGIKYRKKRRALLTMDKEDPEKWRKKRITSSNSKLGVTLKQELMALGTGTRRSVEKQKLRRTLKEEEQAAMLLMALSYGSVHA</sequence>
<evidence type="ECO:0000256" key="3">
    <source>
        <dbReference type="ARBA" id="ARBA00022833"/>
    </source>
</evidence>
<evidence type="ECO:0000313" key="11">
    <source>
        <dbReference type="EMBL" id="KAB1203248.1"/>
    </source>
</evidence>
<keyword evidence="3" id="KW-0862">Zinc</keyword>
<dbReference type="InterPro" id="IPR013088">
    <property type="entry name" value="Znf_NHR/GATA"/>
</dbReference>